<sequence>MTKDHVRTITFCLKCYQARREPGRVVDARRCLASRRHGPARRRAGADAARPSAVALAVVPAVAVAARHPVRARPGRRFAGIDGPGHDPGRGLAPATRRYR</sequence>
<protein>
    <submittedName>
        <fullName evidence="2">Uncharacterized protein</fullName>
    </submittedName>
</protein>
<evidence type="ECO:0000313" key="3">
    <source>
        <dbReference type="Proteomes" id="UP000008311"/>
    </source>
</evidence>
<accession>B9TJX2</accession>
<dbReference type="EMBL" id="EQ984462">
    <property type="protein sequence ID" value="EEF23840.1"/>
    <property type="molecule type" value="Genomic_DNA"/>
</dbReference>
<dbReference type="InParanoid" id="B9TJX2"/>
<name>B9TJX2_RICCO</name>
<evidence type="ECO:0000256" key="1">
    <source>
        <dbReference type="SAM" id="MobiDB-lite"/>
    </source>
</evidence>
<keyword evidence="3" id="KW-1185">Reference proteome</keyword>
<reference evidence="3" key="1">
    <citation type="journal article" date="2010" name="Nat. Biotechnol.">
        <title>Draft genome sequence of the oilseed species Ricinus communis.</title>
        <authorList>
            <person name="Chan A.P."/>
            <person name="Crabtree J."/>
            <person name="Zhao Q."/>
            <person name="Lorenzi H."/>
            <person name="Orvis J."/>
            <person name="Puiu D."/>
            <person name="Melake-Berhan A."/>
            <person name="Jones K.M."/>
            <person name="Redman J."/>
            <person name="Chen G."/>
            <person name="Cahoon E.B."/>
            <person name="Gedil M."/>
            <person name="Stanke M."/>
            <person name="Haas B.J."/>
            <person name="Wortman J.R."/>
            <person name="Fraser-Liggett C.M."/>
            <person name="Ravel J."/>
            <person name="Rabinowicz P.D."/>
        </authorList>
    </citation>
    <scope>NUCLEOTIDE SEQUENCE [LARGE SCALE GENOMIC DNA]</scope>
    <source>
        <strain evidence="3">cv. Hale</strain>
    </source>
</reference>
<organism evidence="2 3">
    <name type="scientific">Ricinus communis</name>
    <name type="common">Castor bean</name>
    <dbReference type="NCBI Taxonomy" id="3988"/>
    <lineage>
        <taxon>Eukaryota</taxon>
        <taxon>Viridiplantae</taxon>
        <taxon>Streptophyta</taxon>
        <taxon>Embryophyta</taxon>
        <taxon>Tracheophyta</taxon>
        <taxon>Spermatophyta</taxon>
        <taxon>Magnoliopsida</taxon>
        <taxon>eudicotyledons</taxon>
        <taxon>Gunneridae</taxon>
        <taxon>Pentapetalae</taxon>
        <taxon>rosids</taxon>
        <taxon>fabids</taxon>
        <taxon>Malpighiales</taxon>
        <taxon>Euphorbiaceae</taxon>
        <taxon>Acalyphoideae</taxon>
        <taxon>Acalypheae</taxon>
        <taxon>Ricinus</taxon>
    </lineage>
</organism>
<gene>
    <name evidence="2" type="ORF">RCOM_1794620</name>
</gene>
<proteinExistence type="predicted"/>
<dbReference type="Proteomes" id="UP000008311">
    <property type="component" value="Unassembled WGS sequence"/>
</dbReference>
<dbReference type="AlphaFoldDB" id="B9TJX2"/>
<evidence type="ECO:0000313" key="2">
    <source>
        <dbReference type="EMBL" id="EEF23840.1"/>
    </source>
</evidence>
<feature type="region of interest" description="Disordered" evidence="1">
    <location>
        <begin position="75"/>
        <end position="100"/>
    </location>
</feature>